<gene>
    <name evidence="9" type="primary">DER1</name>
    <name evidence="9" type="ORF">FOL46_007373</name>
    <name evidence="8" type="ORF">FOZ61_008183</name>
</gene>
<evidence type="ECO:0000256" key="7">
    <source>
        <dbReference type="RuleBase" id="RU363059"/>
    </source>
</evidence>
<evidence type="ECO:0000313" key="10">
    <source>
        <dbReference type="Proteomes" id="UP000570595"/>
    </source>
</evidence>
<dbReference type="InterPro" id="IPR035952">
    <property type="entry name" value="Rhomboid-like_sf"/>
</dbReference>
<dbReference type="EMBL" id="JABAHT010000526">
    <property type="protein sequence ID" value="KAF4654566.1"/>
    <property type="molecule type" value="Genomic_DNA"/>
</dbReference>
<dbReference type="GO" id="GO:0006950">
    <property type="term" value="P:response to stress"/>
    <property type="evidence" value="ECO:0007669"/>
    <property type="project" value="UniProtKB-ARBA"/>
</dbReference>
<dbReference type="EMBL" id="JABANN010000517">
    <property type="protein sequence ID" value="KAF4657540.1"/>
    <property type="molecule type" value="Genomic_DNA"/>
</dbReference>
<keyword evidence="4 7" id="KW-0256">Endoplasmic reticulum</keyword>
<comment type="caution">
    <text evidence="9">The sequence shown here is derived from an EMBL/GenBank/DDBJ whole genome shotgun (WGS) entry which is preliminary data.</text>
</comment>
<feature type="transmembrane region" description="Helical" evidence="7">
    <location>
        <begin position="20"/>
        <end position="42"/>
    </location>
</feature>
<comment type="subcellular location">
    <subcellularLocation>
        <location evidence="1 7">Endoplasmic reticulum membrane</location>
        <topology evidence="1 7">Multi-pass membrane protein</topology>
    </subcellularLocation>
</comment>
<comment type="function">
    <text evidence="7">May be involved in the degradation of misfolded endoplasmic reticulum (ER) luminal proteins.</text>
</comment>
<protein>
    <recommendedName>
        <fullName evidence="7">Derlin</fullName>
    </recommendedName>
</protein>
<name>A0A7J6LEX8_PEROL</name>
<accession>A0A7J6LEX8</accession>
<keyword evidence="6 7" id="KW-0472">Membrane</keyword>
<feature type="transmembrane region" description="Helical" evidence="7">
    <location>
        <begin position="97"/>
        <end position="115"/>
    </location>
</feature>
<keyword evidence="3 7" id="KW-0812">Transmembrane</keyword>
<dbReference type="InterPro" id="IPR007599">
    <property type="entry name" value="DER1"/>
</dbReference>
<dbReference type="Proteomes" id="UP000570595">
    <property type="component" value="Unassembled WGS sequence"/>
</dbReference>
<dbReference type="GO" id="GO:0005789">
    <property type="term" value="C:endoplasmic reticulum membrane"/>
    <property type="evidence" value="ECO:0007669"/>
    <property type="project" value="UniProtKB-SubCell"/>
</dbReference>
<sequence>MDNTPEGWYRGLPIVTRGIFTAMFITTCLVQMGLLNPMLVILDWRLVYEKFNIWRIFTSVLFLGKFSFNFVMQLYFFTSFGSKLERSDRFSAMPGDYAYFAVIVTFLIAVLSIFLNYPSGLPLLGSSFIFAIIYYWSRIEPNAQLSFFGFVIQGYQFPFALMLFTMLMGGDIWMDVLGLGAAHIYYFLRDVVPMEYGKDYLKTPEFMNKLMVRAGAGQPGAAANYQRQAQMRQQRDMRFTGEGHRLG</sequence>
<comment type="similarity">
    <text evidence="2 7">Belongs to the derlin family.</text>
</comment>
<dbReference type="PANTHER" id="PTHR11009">
    <property type="entry name" value="DER1-LIKE PROTEIN, DERLIN"/>
    <property type="match status" value="1"/>
</dbReference>
<reference evidence="10 11" key="1">
    <citation type="submission" date="2020-04" db="EMBL/GenBank/DDBJ databases">
        <title>Perkinsus olseni comparative genomics.</title>
        <authorList>
            <person name="Bogema D.R."/>
        </authorList>
    </citation>
    <scope>NUCLEOTIDE SEQUENCE [LARGE SCALE GENOMIC DNA]</scope>
    <source>
        <strain evidence="8">ATCC PRA-179</strain>
        <strain evidence="9">ATCC PRA-31</strain>
    </source>
</reference>
<feature type="transmembrane region" description="Helical" evidence="7">
    <location>
        <begin position="54"/>
        <end position="77"/>
    </location>
</feature>
<feature type="transmembrane region" description="Helical" evidence="7">
    <location>
        <begin position="157"/>
        <end position="188"/>
    </location>
</feature>
<evidence type="ECO:0000256" key="3">
    <source>
        <dbReference type="ARBA" id="ARBA00022692"/>
    </source>
</evidence>
<dbReference type="Proteomes" id="UP000572268">
    <property type="component" value="Unassembled WGS sequence"/>
</dbReference>
<dbReference type="OrthoDB" id="1716531at2759"/>
<dbReference type="SUPFAM" id="SSF144091">
    <property type="entry name" value="Rhomboid-like"/>
    <property type="match status" value="1"/>
</dbReference>
<evidence type="ECO:0000256" key="6">
    <source>
        <dbReference type="ARBA" id="ARBA00023136"/>
    </source>
</evidence>
<proteinExistence type="inferred from homology"/>
<evidence type="ECO:0000313" key="9">
    <source>
        <dbReference type="EMBL" id="KAF4657540.1"/>
    </source>
</evidence>
<evidence type="ECO:0000313" key="8">
    <source>
        <dbReference type="EMBL" id="KAF4654566.1"/>
    </source>
</evidence>
<evidence type="ECO:0000256" key="4">
    <source>
        <dbReference type="ARBA" id="ARBA00022824"/>
    </source>
</evidence>
<dbReference type="Pfam" id="PF04511">
    <property type="entry name" value="DER1"/>
    <property type="match status" value="1"/>
</dbReference>
<evidence type="ECO:0000256" key="2">
    <source>
        <dbReference type="ARBA" id="ARBA00008917"/>
    </source>
</evidence>
<evidence type="ECO:0000256" key="1">
    <source>
        <dbReference type="ARBA" id="ARBA00004477"/>
    </source>
</evidence>
<dbReference type="AlphaFoldDB" id="A0A7J6LEX8"/>
<evidence type="ECO:0000256" key="5">
    <source>
        <dbReference type="ARBA" id="ARBA00022989"/>
    </source>
</evidence>
<feature type="transmembrane region" description="Helical" evidence="7">
    <location>
        <begin position="120"/>
        <end position="137"/>
    </location>
</feature>
<organism evidence="9 11">
    <name type="scientific">Perkinsus olseni</name>
    <name type="common">Perkinsus atlanticus</name>
    <dbReference type="NCBI Taxonomy" id="32597"/>
    <lineage>
        <taxon>Eukaryota</taxon>
        <taxon>Sar</taxon>
        <taxon>Alveolata</taxon>
        <taxon>Perkinsozoa</taxon>
        <taxon>Perkinsea</taxon>
        <taxon>Perkinsida</taxon>
        <taxon>Perkinsidae</taxon>
        <taxon>Perkinsus</taxon>
    </lineage>
</organism>
<evidence type="ECO:0000313" key="11">
    <source>
        <dbReference type="Proteomes" id="UP000572268"/>
    </source>
</evidence>
<keyword evidence="5 7" id="KW-1133">Transmembrane helix</keyword>